<dbReference type="CDD" id="cd03045">
    <property type="entry name" value="GST_N_Delta_Epsilon"/>
    <property type="match status" value="1"/>
</dbReference>
<dbReference type="InterPro" id="IPR036249">
    <property type="entry name" value="Thioredoxin-like_sf"/>
</dbReference>
<feature type="domain" description="GST N-terminal" evidence="7">
    <location>
        <begin position="1"/>
        <end position="83"/>
    </location>
</feature>
<dbReference type="CDD" id="cd03177">
    <property type="entry name" value="GST_C_Delta_Epsilon"/>
    <property type="match status" value="1"/>
</dbReference>
<evidence type="ECO:0000256" key="6">
    <source>
        <dbReference type="ARBA" id="ARBA00047960"/>
    </source>
</evidence>
<evidence type="ECO:0000256" key="5">
    <source>
        <dbReference type="ARBA" id="ARBA00041523"/>
    </source>
</evidence>
<dbReference type="GO" id="GO:0006749">
    <property type="term" value="P:glutathione metabolic process"/>
    <property type="evidence" value="ECO:0007669"/>
    <property type="project" value="TreeGrafter"/>
</dbReference>
<evidence type="ECO:0000256" key="1">
    <source>
        <dbReference type="ARBA" id="ARBA00009899"/>
    </source>
</evidence>
<dbReference type="PANTHER" id="PTHR43969:SF9">
    <property type="entry name" value="GLUTATHIONE S TRANSFERASE D10, ISOFORM A-RELATED"/>
    <property type="match status" value="1"/>
</dbReference>
<sequence>MGLDFYILDGSAPCSVVQMTAKAVGVELNLKPVDLFTGEHLKPEYLKLNPQHAVPTLVTEEGVSLCESRSIAVYLIERYAKDDSLYPKDPLKRAIVNQRLFFDLGTLYQRLIDRYYPLLFPTFKGRVVPNAEEQLKEAVGFLNTFLDGNAFVAGSEYTVADISSLATVETLKACDFDISSYPNVAGWYDRAKVITPGFDNNENHGAAFRKFFG</sequence>
<evidence type="ECO:0000256" key="2">
    <source>
        <dbReference type="ARBA" id="ARBA00011738"/>
    </source>
</evidence>
<accession>A0A2I4R814</accession>
<dbReference type="InterPro" id="IPR036282">
    <property type="entry name" value="Glutathione-S-Trfase_C_sf"/>
</dbReference>
<dbReference type="PANTHER" id="PTHR43969">
    <property type="entry name" value="GLUTATHIONE S TRANSFERASE D10, ISOFORM A-RELATED"/>
    <property type="match status" value="1"/>
</dbReference>
<proteinExistence type="evidence at transcript level"/>
<comment type="similarity">
    <text evidence="1">Belongs to the GST superfamily. Theta family.</text>
</comment>
<comment type="subunit">
    <text evidence="2">Homodimer.</text>
</comment>
<dbReference type="SFLD" id="SFLDG00358">
    <property type="entry name" value="Main_(cytGST)"/>
    <property type="match status" value="1"/>
</dbReference>
<dbReference type="InterPro" id="IPR010987">
    <property type="entry name" value="Glutathione-S-Trfase_C-like"/>
</dbReference>
<organism evidence="9">
    <name type="scientific">Bradysia odoriphaga</name>
    <dbReference type="NCBI Taxonomy" id="1564500"/>
    <lineage>
        <taxon>Eukaryota</taxon>
        <taxon>Metazoa</taxon>
        <taxon>Ecdysozoa</taxon>
        <taxon>Arthropoda</taxon>
        <taxon>Hexapoda</taxon>
        <taxon>Insecta</taxon>
        <taxon>Pterygota</taxon>
        <taxon>Neoptera</taxon>
        <taxon>Endopterygota</taxon>
        <taxon>Diptera</taxon>
        <taxon>Nematocera</taxon>
        <taxon>Sciaroidea</taxon>
        <taxon>Sciaridae</taxon>
        <taxon>Bradysia</taxon>
    </lineage>
</organism>
<dbReference type="Gene3D" id="3.40.30.10">
    <property type="entry name" value="Glutaredoxin"/>
    <property type="match status" value="1"/>
</dbReference>
<dbReference type="FunFam" id="3.40.30.10:FF:000034">
    <property type="entry name" value="glutathione S-transferase 1"/>
    <property type="match status" value="1"/>
</dbReference>
<dbReference type="FunFam" id="1.20.1050.10:FF:000007">
    <property type="entry name" value="Glutathione S-transferase 1-1"/>
    <property type="match status" value="1"/>
</dbReference>
<name>A0A2I4R814_9DIPT</name>
<dbReference type="InterPro" id="IPR040079">
    <property type="entry name" value="Glutathione_S-Trfase"/>
</dbReference>
<dbReference type="PROSITE" id="PS50405">
    <property type="entry name" value="GST_CTER"/>
    <property type="match status" value="1"/>
</dbReference>
<keyword evidence="4 9" id="KW-0808">Transferase</keyword>
<dbReference type="SFLD" id="SFLDS00019">
    <property type="entry name" value="Glutathione_Transferase_(cytos"/>
    <property type="match status" value="1"/>
</dbReference>
<dbReference type="EMBL" id="KX254568">
    <property type="protein sequence ID" value="ASK05282.1"/>
    <property type="molecule type" value="mRNA"/>
</dbReference>
<dbReference type="GO" id="GO:0004364">
    <property type="term" value="F:glutathione transferase activity"/>
    <property type="evidence" value="ECO:0007669"/>
    <property type="project" value="UniProtKB-EC"/>
</dbReference>
<dbReference type="PROSITE" id="PS50404">
    <property type="entry name" value="GST_NTER"/>
    <property type="match status" value="1"/>
</dbReference>
<dbReference type="Gene3D" id="1.20.1050.10">
    <property type="match status" value="1"/>
</dbReference>
<dbReference type="InterPro" id="IPR004045">
    <property type="entry name" value="Glutathione_S-Trfase_N"/>
</dbReference>
<evidence type="ECO:0000313" key="9">
    <source>
        <dbReference type="EMBL" id="ASK05282.1"/>
    </source>
</evidence>
<dbReference type="EC" id="2.5.1.18" evidence="3"/>
<comment type="catalytic activity">
    <reaction evidence="6">
        <text>RX + glutathione = an S-substituted glutathione + a halide anion + H(+)</text>
        <dbReference type="Rhea" id="RHEA:16437"/>
        <dbReference type="ChEBI" id="CHEBI:15378"/>
        <dbReference type="ChEBI" id="CHEBI:16042"/>
        <dbReference type="ChEBI" id="CHEBI:17792"/>
        <dbReference type="ChEBI" id="CHEBI:57925"/>
        <dbReference type="ChEBI" id="CHEBI:90779"/>
        <dbReference type="EC" id="2.5.1.18"/>
    </reaction>
</comment>
<dbReference type="Pfam" id="PF00043">
    <property type="entry name" value="GST_C"/>
    <property type="match status" value="1"/>
</dbReference>
<dbReference type="Pfam" id="PF13417">
    <property type="entry name" value="GST_N_3"/>
    <property type="match status" value="1"/>
</dbReference>
<dbReference type="SFLD" id="SFLDG01153">
    <property type="entry name" value="Main.4:_Theta-like"/>
    <property type="match status" value="1"/>
</dbReference>
<dbReference type="InterPro" id="IPR004046">
    <property type="entry name" value="GST_C"/>
</dbReference>
<dbReference type="SUPFAM" id="SSF47616">
    <property type="entry name" value="GST C-terminal domain-like"/>
    <property type="match status" value="1"/>
</dbReference>
<evidence type="ECO:0000256" key="4">
    <source>
        <dbReference type="ARBA" id="ARBA00022679"/>
    </source>
</evidence>
<dbReference type="AlphaFoldDB" id="A0A2I4R814"/>
<feature type="domain" description="GST C-terminal" evidence="8">
    <location>
        <begin position="89"/>
        <end position="211"/>
    </location>
</feature>
<protein>
    <recommendedName>
        <fullName evidence="3">glutathione transferase</fullName>
        <ecNumber evidence="3">2.5.1.18</ecNumber>
    </recommendedName>
    <alternativeName>
        <fullName evidence="5">GST class-theta</fullName>
    </alternativeName>
</protein>
<reference evidence="9" key="1">
    <citation type="submission" date="2016-05" db="EMBL/GenBank/DDBJ databases">
        <title>Cloning and functional analysis of glutathione S-transferase genes in Bradysia odoriphaga.</title>
        <authorList>
            <person name="Bowen T."/>
        </authorList>
    </citation>
    <scope>NUCLEOTIDE SEQUENCE</scope>
</reference>
<dbReference type="SUPFAM" id="SSF52833">
    <property type="entry name" value="Thioredoxin-like"/>
    <property type="match status" value="1"/>
</dbReference>
<evidence type="ECO:0000256" key="3">
    <source>
        <dbReference type="ARBA" id="ARBA00012452"/>
    </source>
</evidence>
<evidence type="ECO:0000259" key="8">
    <source>
        <dbReference type="PROSITE" id="PS50405"/>
    </source>
</evidence>
<evidence type="ECO:0000259" key="7">
    <source>
        <dbReference type="PROSITE" id="PS50404"/>
    </source>
</evidence>
<dbReference type="SMR" id="A0A2I4R814"/>